<dbReference type="Proteomes" id="UP000269591">
    <property type="component" value="Unassembled WGS sequence"/>
</dbReference>
<comment type="caution">
    <text evidence="1">The sequence shown here is derived from an EMBL/GenBank/DDBJ whole genome shotgun (WGS) entry which is preliminary data.</text>
</comment>
<evidence type="ECO:0000313" key="2">
    <source>
        <dbReference type="Proteomes" id="UP000269591"/>
    </source>
</evidence>
<protein>
    <recommendedName>
        <fullName evidence="3">DUF559 domain-containing protein</fullName>
    </recommendedName>
</protein>
<keyword evidence="2" id="KW-1185">Reference proteome</keyword>
<reference evidence="2" key="1">
    <citation type="submission" date="2018-05" db="EMBL/GenBank/DDBJ databases">
        <title>Genome Sequencing of selected type strains of the family Eggerthellaceae.</title>
        <authorList>
            <person name="Danylec N."/>
            <person name="Stoll D.A."/>
            <person name="Doetsch A."/>
            <person name="Huch M."/>
        </authorList>
    </citation>
    <scope>NUCLEOTIDE SEQUENCE [LARGE SCALE GENOMIC DNA]</scope>
    <source>
        <strain evidence="2">DSM 24851</strain>
    </source>
</reference>
<evidence type="ECO:0000313" key="1">
    <source>
        <dbReference type="EMBL" id="RNL41042.1"/>
    </source>
</evidence>
<evidence type="ECO:0008006" key="3">
    <source>
        <dbReference type="Google" id="ProtNLM"/>
    </source>
</evidence>
<sequence>MVIICGMSAWEYFCTPPIVRETELPIEIATRQPPFGVGIPKSLFSIRENASEASRLVQGRLLHDLKGISLPINVCSTDQSPSYRANRLVVYRRMPCYMPAHHLIKLNECLYITSPELTLVHLAKDLSWQQLSLLMLEACGLFAAFRGTLRSKAVLNEVASYYKSQDYALVRAPIVSEYCDERGRHLHKAQHNSPIETWSPCFNRFGKMTELWKRPPLCTVESLERLAGSAEGSNGASTARKALRQVANGSGSPFEARLFLMLCSEALCGGEHWERPSLNRRVVFTPEAQNLSGQTHCACDFLWEDKKVAIEAKGKAYHADTDGFEIENGRRAALESMGYTTFDVIYSQIANPDQFDTLLHTFSKRLGFALRKRTPTFLYHREELYRELFTREQKKISI</sequence>
<organism evidence="1 2">
    <name type="scientific">Slackia equolifaciens</name>
    <dbReference type="NCBI Taxonomy" id="498718"/>
    <lineage>
        <taxon>Bacteria</taxon>
        <taxon>Bacillati</taxon>
        <taxon>Actinomycetota</taxon>
        <taxon>Coriobacteriia</taxon>
        <taxon>Eggerthellales</taxon>
        <taxon>Eggerthellaceae</taxon>
        <taxon>Slackia</taxon>
    </lineage>
</organism>
<dbReference type="EMBL" id="QIBX01000003">
    <property type="protein sequence ID" value="RNL41042.1"/>
    <property type="molecule type" value="Genomic_DNA"/>
</dbReference>
<name>A0A3N0B1Q3_9ACTN</name>
<dbReference type="RefSeq" id="WP_123208326.1">
    <property type="nucleotide sequence ID" value="NZ_JBHTHO010000001.1"/>
</dbReference>
<dbReference type="Gene3D" id="3.40.960.10">
    <property type="entry name" value="VSR Endonuclease"/>
    <property type="match status" value="1"/>
</dbReference>
<dbReference type="AlphaFoldDB" id="A0A3N0B1Q3"/>
<accession>A0A3N0B1Q3</accession>
<gene>
    <name evidence="1" type="ORF">DMP06_03350</name>
</gene>
<proteinExistence type="predicted"/>
<dbReference type="OrthoDB" id="3191224at2"/>